<protein>
    <submittedName>
        <fullName evidence="1">Uncharacterized protein</fullName>
    </submittedName>
</protein>
<proteinExistence type="predicted"/>
<evidence type="ECO:0000313" key="1">
    <source>
        <dbReference type="EMBL" id="PTB52572.1"/>
    </source>
</evidence>
<dbReference type="GeneID" id="36623960"/>
<keyword evidence="2" id="KW-1185">Reference proteome</keyword>
<accession>A0A2T4A658</accession>
<evidence type="ECO:0000313" key="2">
    <source>
        <dbReference type="Proteomes" id="UP000241690"/>
    </source>
</evidence>
<dbReference type="RefSeq" id="XP_024772249.1">
    <property type="nucleotide sequence ID" value="XM_024915392.1"/>
</dbReference>
<dbReference type="Proteomes" id="UP000241690">
    <property type="component" value="Unassembled WGS sequence"/>
</dbReference>
<sequence length="73" mass="8553">MRPVWLMCHFYHIDYMPRRHCCNSPMQFSPFLLLPFLAAMRASHPFFSLSVYSALISSYKDALYLSSLHSHSP</sequence>
<dbReference type="AlphaFoldDB" id="A0A2T4A658"/>
<reference evidence="1 2" key="1">
    <citation type="submission" date="2016-07" db="EMBL/GenBank/DDBJ databases">
        <title>Multiple horizontal gene transfer events from other fungi enriched the ability of initially mycotrophic Trichoderma (Ascomycota) to feed on dead plant biomass.</title>
        <authorList>
            <consortium name="DOE Joint Genome Institute"/>
            <person name="Aerts A."/>
            <person name="Atanasova L."/>
            <person name="Chenthamara K."/>
            <person name="Zhang J."/>
            <person name="Grujic M."/>
            <person name="Henrissat B."/>
            <person name="Kuo A."/>
            <person name="Salamov A."/>
            <person name="Lipzen A."/>
            <person name="Labutti K."/>
            <person name="Barry K."/>
            <person name="Miao Y."/>
            <person name="Rahimi M.J."/>
            <person name="Shen Q."/>
            <person name="Grigoriev I.V."/>
            <person name="Kubicek C.P."/>
            <person name="Druzhinina I.S."/>
        </authorList>
    </citation>
    <scope>NUCLEOTIDE SEQUENCE [LARGE SCALE GENOMIC DNA]</scope>
    <source>
        <strain evidence="1 2">CBS 226.95</strain>
    </source>
</reference>
<organism evidence="1 2">
    <name type="scientific">Trichoderma harzianum CBS 226.95</name>
    <dbReference type="NCBI Taxonomy" id="983964"/>
    <lineage>
        <taxon>Eukaryota</taxon>
        <taxon>Fungi</taxon>
        <taxon>Dikarya</taxon>
        <taxon>Ascomycota</taxon>
        <taxon>Pezizomycotina</taxon>
        <taxon>Sordariomycetes</taxon>
        <taxon>Hypocreomycetidae</taxon>
        <taxon>Hypocreales</taxon>
        <taxon>Hypocreaceae</taxon>
        <taxon>Trichoderma</taxon>
    </lineage>
</organism>
<dbReference type="EMBL" id="KZ679683">
    <property type="protein sequence ID" value="PTB52572.1"/>
    <property type="molecule type" value="Genomic_DNA"/>
</dbReference>
<name>A0A2T4A658_TRIHA</name>
<gene>
    <name evidence="1" type="ORF">M431DRAFT_465654</name>
</gene>